<sequence length="203" mass="21929">MPRAVGQIDHAKSEAMLDAASAVMSERGLGAPVEAIAKRAGVSKQTLYNHFGGKDGLVRALVRRRVDQMTAPLSDSDHFERPEGALAAYAQALMESVLSPTSLSVMRVAIHSALDMPDMAQTFYEAGPATSRRRLAEFLSVESEAGRLEVDDPALAAELFSAMVGSRQVRALLGLETPKDPDTIRRLSRAIAHRFVRAYAPKA</sequence>
<evidence type="ECO:0000256" key="1">
    <source>
        <dbReference type="ARBA" id="ARBA00023125"/>
    </source>
</evidence>
<dbReference type="InterPro" id="IPR009057">
    <property type="entry name" value="Homeodomain-like_sf"/>
</dbReference>
<keyword evidence="5" id="KW-1185">Reference proteome</keyword>
<evidence type="ECO:0000313" key="4">
    <source>
        <dbReference type="EMBL" id="QUD89359.1"/>
    </source>
</evidence>
<dbReference type="Pfam" id="PF00440">
    <property type="entry name" value="TetR_N"/>
    <property type="match status" value="1"/>
</dbReference>
<dbReference type="Proteomes" id="UP000676409">
    <property type="component" value="Chromosome"/>
</dbReference>
<dbReference type="SUPFAM" id="SSF46689">
    <property type="entry name" value="Homeodomain-like"/>
    <property type="match status" value="1"/>
</dbReference>
<dbReference type="PANTHER" id="PTHR30055">
    <property type="entry name" value="HTH-TYPE TRANSCRIPTIONAL REGULATOR RUTR"/>
    <property type="match status" value="1"/>
</dbReference>
<dbReference type="Pfam" id="PF14246">
    <property type="entry name" value="TetR_C_7"/>
    <property type="match status" value="1"/>
</dbReference>
<dbReference type="AlphaFoldDB" id="A0A975G240"/>
<dbReference type="InterPro" id="IPR039536">
    <property type="entry name" value="TetR_C_Proteobacteria"/>
</dbReference>
<dbReference type="GO" id="GO:0000976">
    <property type="term" value="F:transcription cis-regulatory region binding"/>
    <property type="evidence" value="ECO:0007669"/>
    <property type="project" value="TreeGrafter"/>
</dbReference>
<protein>
    <submittedName>
        <fullName evidence="4">TetR/AcrR family transcriptional regulator</fullName>
    </submittedName>
</protein>
<dbReference type="PANTHER" id="PTHR30055:SF146">
    <property type="entry name" value="HTH-TYPE TRANSCRIPTIONAL DUAL REGULATOR CECR"/>
    <property type="match status" value="1"/>
</dbReference>
<feature type="DNA-binding region" description="H-T-H motif" evidence="2">
    <location>
        <begin position="32"/>
        <end position="51"/>
    </location>
</feature>
<evidence type="ECO:0000256" key="2">
    <source>
        <dbReference type="PROSITE-ProRule" id="PRU00335"/>
    </source>
</evidence>
<name>A0A975G240_9CAUL</name>
<dbReference type="Gene3D" id="1.10.10.60">
    <property type="entry name" value="Homeodomain-like"/>
    <property type="match status" value="1"/>
</dbReference>
<dbReference type="SUPFAM" id="SSF48498">
    <property type="entry name" value="Tetracyclin repressor-like, C-terminal domain"/>
    <property type="match status" value="1"/>
</dbReference>
<dbReference type="EMBL" id="CP073078">
    <property type="protein sequence ID" value="QUD89359.1"/>
    <property type="molecule type" value="Genomic_DNA"/>
</dbReference>
<keyword evidence="1 2" id="KW-0238">DNA-binding</keyword>
<gene>
    <name evidence="4" type="ORF">KCG34_05620</name>
</gene>
<dbReference type="GO" id="GO:0003700">
    <property type="term" value="F:DNA-binding transcription factor activity"/>
    <property type="evidence" value="ECO:0007669"/>
    <property type="project" value="TreeGrafter"/>
</dbReference>
<dbReference type="Gene3D" id="1.10.357.10">
    <property type="entry name" value="Tetracycline Repressor, domain 2"/>
    <property type="match status" value="1"/>
</dbReference>
<accession>A0A975G240</accession>
<dbReference type="RefSeq" id="WP_211939411.1">
    <property type="nucleotide sequence ID" value="NZ_CP073078.1"/>
</dbReference>
<organism evidence="4 5">
    <name type="scientific">Phenylobacterium montanum</name>
    <dbReference type="NCBI Taxonomy" id="2823693"/>
    <lineage>
        <taxon>Bacteria</taxon>
        <taxon>Pseudomonadati</taxon>
        <taxon>Pseudomonadota</taxon>
        <taxon>Alphaproteobacteria</taxon>
        <taxon>Caulobacterales</taxon>
        <taxon>Caulobacteraceae</taxon>
        <taxon>Phenylobacterium</taxon>
    </lineage>
</organism>
<dbReference type="PRINTS" id="PR00455">
    <property type="entry name" value="HTHTETR"/>
</dbReference>
<dbReference type="InterPro" id="IPR001647">
    <property type="entry name" value="HTH_TetR"/>
</dbReference>
<dbReference type="InterPro" id="IPR050109">
    <property type="entry name" value="HTH-type_TetR-like_transc_reg"/>
</dbReference>
<evidence type="ECO:0000259" key="3">
    <source>
        <dbReference type="PROSITE" id="PS50977"/>
    </source>
</evidence>
<dbReference type="InterPro" id="IPR036271">
    <property type="entry name" value="Tet_transcr_reg_TetR-rel_C_sf"/>
</dbReference>
<dbReference type="KEGG" id="caul:KCG34_05620"/>
<evidence type="ECO:0000313" key="5">
    <source>
        <dbReference type="Proteomes" id="UP000676409"/>
    </source>
</evidence>
<feature type="domain" description="HTH tetR-type" evidence="3">
    <location>
        <begin position="10"/>
        <end position="69"/>
    </location>
</feature>
<dbReference type="PROSITE" id="PS50977">
    <property type="entry name" value="HTH_TETR_2"/>
    <property type="match status" value="1"/>
</dbReference>
<reference evidence="4" key="1">
    <citation type="submission" date="2021-04" db="EMBL/GenBank/DDBJ databases">
        <title>The complete genome sequence of Caulobacter sp. S6.</title>
        <authorList>
            <person name="Tang Y."/>
            <person name="Ouyang W."/>
            <person name="Liu Q."/>
            <person name="Huang B."/>
            <person name="Guo Z."/>
            <person name="Lei P."/>
        </authorList>
    </citation>
    <scope>NUCLEOTIDE SEQUENCE</scope>
    <source>
        <strain evidence="4">S6</strain>
    </source>
</reference>
<proteinExistence type="predicted"/>